<evidence type="ECO:0000313" key="2">
    <source>
        <dbReference type="EMBL" id="NDV90056.1"/>
    </source>
</evidence>
<dbReference type="GO" id="GO:0006564">
    <property type="term" value="P:L-serine biosynthetic process"/>
    <property type="evidence" value="ECO:0007669"/>
    <property type="project" value="TreeGrafter"/>
</dbReference>
<dbReference type="PANTHER" id="PTHR43344:SF14">
    <property type="entry name" value="HAD-IB FAMILY HYDROLASE"/>
    <property type="match status" value="1"/>
</dbReference>
<keyword evidence="1" id="KW-1133">Transmembrane helix</keyword>
<dbReference type="GO" id="GO:0005737">
    <property type="term" value="C:cytoplasm"/>
    <property type="evidence" value="ECO:0007669"/>
    <property type="project" value="TreeGrafter"/>
</dbReference>
<dbReference type="Proteomes" id="UP000470213">
    <property type="component" value="Unassembled WGS sequence"/>
</dbReference>
<dbReference type="InterPro" id="IPR036412">
    <property type="entry name" value="HAD-like_sf"/>
</dbReference>
<evidence type="ECO:0000313" key="3">
    <source>
        <dbReference type="Proteomes" id="UP000470213"/>
    </source>
</evidence>
<keyword evidence="2" id="KW-0378">Hydrolase</keyword>
<keyword evidence="1" id="KW-0812">Transmembrane</keyword>
<sequence>MNLVLFDFDGTITNKDTFTKFIVSSASPARLIVGGIFILPAFILYKLGVLPASRMRPLVSKVAFAGVCEKHINAKAQGFVCHYLPTVMRKPVLDKIAQHKEKGDRVIVVSASLSPYLNIWCQGLGVEVICSELAVRKGKLTGSYVKGDCSGIRKVIHIKQRLNLQHYHNIIAYGDTEEDYPMLNIATTRFYKGKPF</sequence>
<gene>
    <name evidence="2" type="ORF">GTH32_02465</name>
</gene>
<dbReference type="InterPro" id="IPR050582">
    <property type="entry name" value="HAD-like_SerB"/>
</dbReference>
<dbReference type="EMBL" id="JAAAWN010000002">
    <property type="protein sequence ID" value="NDV90056.1"/>
    <property type="molecule type" value="Genomic_DNA"/>
</dbReference>
<proteinExistence type="predicted"/>
<accession>A0A7X5LIL7</accession>
<dbReference type="RefSeq" id="WP_163083643.1">
    <property type="nucleotide sequence ID" value="NZ_JAAAWN010000002.1"/>
</dbReference>
<feature type="transmembrane region" description="Helical" evidence="1">
    <location>
        <begin position="29"/>
        <end position="47"/>
    </location>
</feature>
<dbReference type="NCBIfam" id="TIGR01488">
    <property type="entry name" value="HAD-SF-IB"/>
    <property type="match status" value="1"/>
</dbReference>
<organism evidence="2 3">
    <name type="scientific">Alteromonas profundi</name>
    <dbReference type="NCBI Taxonomy" id="2696062"/>
    <lineage>
        <taxon>Bacteria</taxon>
        <taxon>Pseudomonadati</taxon>
        <taxon>Pseudomonadota</taxon>
        <taxon>Gammaproteobacteria</taxon>
        <taxon>Alteromonadales</taxon>
        <taxon>Alteromonadaceae</taxon>
        <taxon>Alteromonas/Salinimonas group</taxon>
        <taxon>Alteromonas</taxon>
    </lineage>
</organism>
<dbReference type="InterPro" id="IPR023214">
    <property type="entry name" value="HAD_sf"/>
</dbReference>
<dbReference type="NCBIfam" id="TIGR01490">
    <property type="entry name" value="HAD-SF-IB-hyp1"/>
    <property type="match status" value="1"/>
</dbReference>
<dbReference type="Gene3D" id="3.40.50.1000">
    <property type="entry name" value="HAD superfamily/HAD-like"/>
    <property type="match status" value="1"/>
</dbReference>
<keyword evidence="3" id="KW-1185">Reference proteome</keyword>
<dbReference type="SUPFAM" id="SSF56784">
    <property type="entry name" value="HAD-like"/>
    <property type="match status" value="1"/>
</dbReference>
<dbReference type="InterPro" id="IPR006385">
    <property type="entry name" value="HAD_hydro_SerB1"/>
</dbReference>
<keyword evidence="1" id="KW-0472">Membrane</keyword>
<evidence type="ECO:0000256" key="1">
    <source>
        <dbReference type="SAM" id="Phobius"/>
    </source>
</evidence>
<dbReference type="GO" id="GO:0000287">
    <property type="term" value="F:magnesium ion binding"/>
    <property type="evidence" value="ECO:0007669"/>
    <property type="project" value="TreeGrafter"/>
</dbReference>
<dbReference type="Pfam" id="PF12710">
    <property type="entry name" value="HAD"/>
    <property type="match status" value="1"/>
</dbReference>
<dbReference type="Gene3D" id="1.20.1440.100">
    <property type="entry name" value="SG protein - dephosphorylation function"/>
    <property type="match status" value="1"/>
</dbReference>
<dbReference type="PANTHER" id="PTHR43344">
    <property type="entry name" value="PHOSPHOSERINE PHOSPHATASE"/>
    <property type="match status" value="1"/>
</dbReference>
<dbReference type="GO" id="GO:0036424">
    <property type="term" value="F:L-phosphoserine phosphatase activity"/>
    <property type="evidence" value="ECO:0007669"/>
    <property type="project" value="TreeGrafter"/>
</dbReference>
<name>A0A7X5LIL7_9ALTE</name>
<protein>
    <submittedName>
        <fullName evidence="2">HAD-IB family hydrolase</fullName>
    </submittedName>
</protein>
<dbReference type="AlphaFoldDB" id="A0A7X5LIL7"/>
<comment type="caution">
    <text evidence="2">The sequence shown here is derived from an EMBL/GenBank/DDBJ whole genome shotgun (WGS) entry which is preliminary data.</text>
</comment>
<reference evidence="2 3" key="1">
    <citation type="submission" date="2020-01" db="EMBL/GenBank/DDBJ databases">
        <authorList>
            <person name="Chen J."/>
            <person name="Zhu S."/>
            <person name="Yang J."/>
        </authorList>
    </citation>
    <scope>NUCLEOTIDE SEQUENCE [LARGE SCALE GENOMIC DNA]</scope>
    <source>
        <strain evidence="2 3">345S023</strain>
    </source>
</reference>